<evidence type="ECO:0000256" key="1">
    <source>
        <dbReference type="ARBA" id="ARBA00006484"/>
    </source>
</evidence>
<protein>
    <submittedName>
        <fullName evidence="3">Uncharacterized protein</fullName>
    </submittedName>
</protein>
<evidence type="ECO:0000313" key="4">
    <source>
        <dbReference type="Proteomes" id="UP001630127"/>
    </source>
</evidence>
<comment type="similarity">
    <text evidence="1">Belongs to the short-chain dehydrogenases/reductases (SDR) family.</text>
</comment>
<proteinExistence type="inferred from homology"/>
<evidence type="ECO:0000256" key="2">
    <source>
        <dbReference type="ARBA" id="ARBA00023027"/>
    </source>
</evidence>
<dbReference type="FunFam" id="3.40.50.720:FF:000084">
    <property type="entry name" value="Short-chain dehydrogenase reductase"/>
    <property type="match status" value="1"/>
</dbReference>
<dbReference type="Gene3D" id="3.40.50.720">
    <property type="entry name" value="NAD(P)-binding Rossmann-like Domain"/>
    <property type="match status" value="1"/>
</dbReference>
<keyword evidence="4" id="KW-1185">Reference proteome</keyword>
<dbReference type="AlphaFoldDB" id="A0ABD3A935"/>
<dbReference type="GO" id="GO:0016616">
    <property type="term" value="F:oxidoreductase activity, acting on the CH-OH group of donors, NAD or NADP as acceptor"/>
    <property type="evidence" value="ECO:0007669"/>
    <property type="project" value="UniProtKB-ARBA"/>
</dbReference>
<gene>
    <name evidence="3" type="ORF">ACH5RR_007642</name>
</gene>
<dbReference type="InterPro" id="IPR036291">
    <property type="entry name" value="NAD(P)-bd_dom_sf"/>
</dbReference>
<dbReference type="SUPFAM" id="SSF51735">
    <property type="entry name" value="NAD(P)-binding Rossmann-fold domains"/>
    <property type="match status" value="1"/>
</dbReference>
<dbReference type="PANTHER" id="PTHR42820">
    <property type="entry name" value="SHORT-CHAIN DEHYDROGENASE REDUCTASE"/>
    <property type="match status" value="1"/>
</dbReference>
<accession>A0ABD3A935</accession>
<reference evidence="3 4" key="1">
    <citation type="submission" date="2024-11" db="EMBL/GenBank/DDBJ databases">
        <title>A near-complete genome assembly of Cinchona calisaya.</title>
        <authorList>
            <person name="Lian D.C."/>
            <person name="Zhao X.W."/>
            <person name="Wei L."/>
        </authorList>
    </citation>
    <scope>NUCLEOTIDE SEQUENCE [LARGE SCALE GENOMIC DNA]</scope>
    <source>
        <tissue evidence="3">Nenye</tissue>
    </source>
</reference>
<dbReference type="Proteomes" id="UP001630127">
    <property type="component" value="Unassembled WGS sequence"/>
</dbReference>
<keyword evidence="2" id="KW-0520">NAD</keyword>
<dbReference type="InterPro" id="IPR002347">
    <property type="entry name" value="SDR_fam"/>
</dbReference>
<organism evidence="3 4">
    <name type="scientific">Cinchona calisaya</name>
    <dbReference type="NCBI Taxonomy" id="153742"/>
    <lineage>
        <taxon>Eukaryota</taxon>
        <taxon>Viridiplantae</taxon>
        <taxon>Streptophyta</taxon>
        <taxon>Embryophyta</taxon>
        <taxon>Tracheophyta</taxon>
        <taxon>Spermatophyta</taxon>
        <taxon>Magnoliopsida</taxon>
        <taxon>eudicotyledons</taxon>
        <taxon>Gunneridae</taxon>
        <taxon>Pentapetalae</taxon>
        <taxon>asterids</taxon>
        <taxon>lamiids</taxon>
        <taxon>Gentianales</taxon>
        <taxon>Rubiaceae</taxon>
        <taxon>Cinchonoideae</taxon>
        <taxon>Cinchoneae</taxon>
        <taxon>Cinchona</taxon>
    </lineage>
</organism>
<sequence length="276" mass="29513">MTQEPTSNFPMKKLQGKVAIITGGASGIGEATAHLFAENDAKAVIIADIQDEKGRAVAESICSTHTDQSSYFHCDVSDENQVKSLVEWTLQKYGQLDIMFSNAAIVSRSDQTILDLNFSEFDRLFEVNARGMATCVKHAARAMVEKKVRGSIVCTTSAAASRGGVKRTDYIMAKHAVLGLVRCASQQLGVYGVRVNSVSPSAIATPLTSNCIHKTSEYEVNLLYGPLTSLKGAVLTVRHVAEAVLFLVSEDSAFITGHDLSVDGGLISLPGPNCNS</sequence>
<dbReference type="PRINTS" id="PR00081">
    <property type="entry name" value="GDHRDH"/>
</dbReference>
<dbReference type="Pfam" id="PF13561">
    <property type="entry name" value="adh_short_C2"/>
    <property type="match status" value="1"/>
</dbReference>
<name>A0ABD3A935_9GENT</name>
<dbReference type="EMBL" id="JBJUIK010000004">
    <property type="protein sequence ID" value="KAL3528320.1"/>
    <property type="molecule type" value="Genomic_DNA"/>
</dbReference>
<dbReference type="PANTHER" id="PTHR42820:SF21">
    <property type="entry name" value="SHORT-CHAIN DEHYDROGENASE REDUCTASE 3B-LIKE"/>
    <property type="match status" value="1"/>
</dbReference>
<evidence type="ECO:0000313" key="3">
    <source>
        <dbReference type="EMBL" id="KAL3528320.1"/>
    </source>
</evidence>
<comment type="caution">
    <text evidence="3">The sequence shown here is derived from an EMBL/GenBank/DDBJ whole genome shotgun (WGS) entry which is preliminary data.</text>
</comment>